<keyword evidence="2" id="KW-1185">Reference proteome</keyword>
<name>A0AC61R223_9FIRM</name>
<evidence type="ECO:0000313" key="2">
    <source>
        <dbReference type="Proteomes" id="UP000307720"/>
    </source>
</evidence>
<proteinExistence type="predicted"/>
<organism evidence="1 2">
    <name type="scientific">Hominisplanchenecus murintestinalis</name>
    <dbReference type="NCBI Taxonomy" id="2941517"/>
    <lineage>
        <taxon>Bacteria</taxon>
        <taxon>Bacillati</taxon>
        <taxon>Bacillota</taxon>
        <taxon>Clostridia</taxon>
        <taxon>Lachnospirales</taxon>
        <taxon>Lachnospiraceae</taxon>
        <taxon>Hominisplanchenecus</taxon>
    </lineage>
</organism>
<accession>A0AC61R223</accession>
<comment type="caution">
    <text evidence="1">The sequence shown here is derived from an EMBL/GenBank/DDBJ whole genome shotgun (WGS) entry which is preliminary data.</text>
</comment>
<dbReference type="Proteomes" id="UP000307720">
    <property type="component" value="Unassembled WGS sequence"/>
</dbReference>
<sequence>MYEEIFESIRVAAAKRNLKESTAGAYCRTVKYFMDTIGKVSLAELTMEDAESFLMEKQLSGVRPETYNHYHSAIKFLYRRLLKALWDDDAIPRMKNDRSLPTVLTKAEVEAILAATKNLKHRAMLATMYSGGLRVSELVHLHYDDISRTHHSIHIRNSKSRVDRYTILADRTLGLLTEYWFACGKPRDILFPSSYSGSYLDKNTVNQFLKKSAEKAGIKKHLSTHALRHSFASHLLESGCDIKYIQALLGHVDPKSTEVYLHVSDKTLLGIKSPFDSPEAERG</sequence>
<reference evidence="1" key="1">
    <citation type="submission" date="2019-04" db="EMBL/GenBank/DDBJ databases">
        <title>Microbes associate with the intestines of laboratory mice.</title>
        <authorList>
            <person name="Navarre W."/>
            <person name="Wong E."/>
            <person name="Huang K."/>
            <person name="Tropini C."/>
            <person name="Ng K."/>
            <person name="Yu B."/>
        </authorList>
    </citation>
    <scope>NUCLEOTIDE SEQUENCE</scope>
    <source>
        <strain evidence="1">NM72_1-8</strain>
    </source>
</reference>
<evidence type="ECO:0000313" key="1">
    <source>
        <dbReference type="EMBL" id="TGX99103.1"/>
    </source>
</evidence>
<gene>
    <name evidence="1" type="ORF">E5357_06655</name>
</gene>
<dbReference type="EMBL" id="SRZB01000010">
    <property type="protein sequence ID" value="TGX99103.1"/>
    <property type="molecule type" value="Genomic_DNA"/>
</dbReference>
<protein>
    <submittedName>
        <fullName evidence="1">Integrase</fullName>
    </submittedName>
</protein>